<organism evidence="2 3">
    <name type="scientific">Rhizoctonia solani</name>
    <dbReference type="NCBI Taxonomy" id="456999"/>
    <lineage>
        <taxon>Eukaryota</taxon>
        <taxon>Fungi</taxon>
        <taxon>Dikarya</taxon>
        <taxon>Basidiomycota</taxon>
        <taxon>Agaricomycotina</taxon>
        <taxon>Agaricomycetes</taxon>
        <taxon>Cantharellales</taxon>
        <taxon>Ceratobasidiaceae</taxon>
        <taxon>Rhizoctonia</taxon>
    </lineage>
</organism>
<gene>
    <name evidence="2" type="ORF">RDB_LOCUS118794</name>
</gene>
<protein>
    <submittedName>
        <fullName evidence="2">Uncharacterized protein</fullName>
    </submittedName>
</protein>
<accession>A0A8H3DDZ0</accession>
<reference evidence="2" key="1">
    <citation type="submission" date="2021-01" db="EMBL/GenBank/DDBJ databases">
        <authorList>
            <person name="Kaushik A."/>
        </authorList>
    </citation>
    <scope>NUCLEOTIDE SEQUENCE</scope>
    <source>
        <strain evidence="2">Type strain: AG8-Rh-89/</strain>
    </source>
</reference>
<feature type="transmembrane region" description="Helical" evidence="1">
    <location>
        <begin position="59"/>
        <end position="83"/>
    </location>
</feature>
<feature type="transmembrane region" description="Helical" evidence="1">
    <location>
        <begin position="146"/>
        <end position="170"/>
    </location>
</feature>
<sequence>MVGGHLRRTGYRHGVLAIAALSALVAAMYTQSSFINPLSETMYNNLPVLSDAYIKPHRFATTIIVLNSITCALTTLMSLAFDWHFAIRTPAYIEFTWVGLAWCAELASAILAGVSAPHTDVCSLDKTSFGAYEGLVLTGKRLCSNWTAVFVTSVMPLIMFTFHFTWHIVFRLWHRAALARRPTSPIDLWNTPLPKYYPISPHETQKKDNTVFLALDERGTKPEESIIMDPYSLIFKPVAVRNTERVAKEGVRDHEIPAVKVTAPIEDQGMACVRANVSEAIPHLPPGLETEANDQQLCSSSN</sequence>
<comment type="caution">
    <text evidence="2">The sequence shown here is derived from an EMBL/GenBank/DDBJ whole genome shotgun (WGS) entry which is preliminary data.</text>
</comment>
<dbReference type="Proteomes" id="UP000663850">
    <property type="component" value="Unassembled WGS sequence"/>
</dbReference>
<dbReference type="EMBL" id="CAJMWZ010006388">
    <property type="protein sequence ID" value="CAE6521584.1"/>
    <property type="molecule type" value="Genomic_DNA"/>
</dbReference>
<evidence type="ECO:0000313" key="3">
    <source>
        <dbReference type="Proteomes" id="UP000663850"/>
    </source>
</evidence>
<dbReference type="AlphaFoldDB" id="A0A8H3DDZ0"/>
<keyword evidence="1" id="KW-0812">Transmembrane</keyword>
<feature type="transmembrane region" description="Helical" evidence="1">
    <location>
        <begin position="95"/>
        <end position="116"/>
    </location>
</feature>
<keyword evidence="1" id="KW-1133">Transmembrane helix</keyword>
<proteinExistence type="predicted"/>
<evidence type="ECO:0000256" key="1">
    <source>
        <dbReference type="SAM" id="Phobius"/>
    </source>
</evidence>
<evidence type="ECO:0000313" key="2">
    <source>
        <dbReference type="EMBL" id="CAE6521584.1"/>
    </source>
</evidence>
<keyword evidence="1" id="KW-0472">Membrane</keyword>
<name>A0A8H3DDZ0_9AGAM</name>